<dbReference type="GO" id="GO:0005524">
    <property type="term" value="F:ATP binding"/>
    <property type="evidence" value="ECO:0007669"/>
    <property type="project" value="InterPro"/>
</dbReference>
<evidence type="ECO:0000313" key="3">
    <source>
        <dbReference type="Proteomes" id="UP000076962"/>
    </source>
</evidence>
<evidence type="ECO:0000313" key="2">
    <source>
        <dbReference type="EMBL" id="OAD20416.1"/>
    </source>
</evidence>
<accession>A0A176RXH9</accession>
<dbReference type="PATRIC" id="fig|1003181.4.peg.5117"/>
<dbReference type="InterPro" id="IPR003959">
    <property type="entry name" value="ATPase_AAA_core"/>
</dbReference>
<proteinExistence type="predicted"/>
<dbReference type="Pfam" id="PF13304">
    <property type="entry name" value="AAA_21"/>
    <property type="match status" value="1"/>
</dbReference>
<dbReference type="Gene3D" id="3.40.50.300">
    <property type="entry name" value="P-loop containing nucleotide triphosphate hydrolases"/>
    <property type="match status" value="1"/>
</dbReference>
<protein>
    <recommendedName>
        <fullName evidence="1">ATPase AAA-type core domain-containing protein</fullName>
    </recommendedName>
</protein>
<dbReference type="Proteomes" id="UP000076962">
    <property type="component" value="Unassembled WGS sequence"/>
</dbReference>
<dbReference type="SUPFAM" id="SSF52540">
    <property type="entry name" value="P-loop containing nucleoside triphosphate hydrolases"/>
    <property type="match status" value="1"/>
</dbReference>
<dbReference type="PANTHER" id="PTHR40396:SF1">
    <property type="entry name" value="ATPASE AAA-TYPE CORE DOMAIN-CONTAINING PROTEIN"/>
    <property type="match status" value="1"/>
</dbReference>
<dbReference type="AlphaFoldDB" id="A0A176RXH9"/>
<name>A0A176RXH9_9GAMM</name>
<reference evidence="2 3" key="1">
    <citation type="submission" date="2016-05" db="EMBL/GenBank/DDBJ databases">
        <title>Single-cell genome of chain-forming Candidatus Thiomargarita nelsonii and comparison to other large sulfur-oxidizing bacteria.</title>
        <authorList>
            <person name="Winkel M."/>
            <person name="Salman V."/>
            <person name="Woyke T."/>
            <person name="Schulz-Vogt H."/>
            <person name="Richter M."/>
            <person name="Flood B."/>
            <person name="Bailey J."/>
            <person name="Amann R."/>
            <person name="Mussmann M."/>
        </authorList>
    </citation>
    <scope>NUCLEOTIDE SEQUENCE [LARGE SCALE GENOMIC DNA]</scope>
    <source>
        <strain evidence="2 3">THI036</strain>
    </source>
</reference>
<sequence length="180" mass="20440">MPCFCASSTAPTTAFANHQLVVLNLMALTFKPDGSNLPWMIDWLYQQHFENYQDWISHLQTALDDIEEIRTIIRPEDRHRYLVIRYRGGLEVPSWMISDGTLRLLALTLPAYLPNLSGIYLVEEPENGIHPRAVETVYQSLSSVYDAQVLLATHSPVILSMAQVDEVLCFAKPKKGQPQL</sequence>
<dbReference type="GO" id="GO:0016887">
    <property type="term" value="F:ATP hydrolysis activity"/>
    <property type="evidence" value="ECO:0007669"/>
    <property type="project" value="InterPro"/>
</dbReference>
<organism evidence="2 3">
    <name type="scientific">Candidatus Thiomargarita nelsonii</name>
    <dbReference type="NCBI Taxonomy" id="1003181"/>
    <lineage>
        <taxon>Bacteria</taxon>
        <taxon>Pseudomonadati</taxon>
        <taxon>Pseudomonadota</taxon>
        <taxon>Gammaproteobacteria</taxon>
        <taxon>Thiotrichales</taxon>
        <taxon>Thiotrichaceae</taxon>
        <taxon>Thiomargarita</taxon>
    </lineage>
</organism>
<comment type="caution">
    <text evidence="2">The sequence shown here is derived from an EMBL/GenBank/DDBJ whole genome shotgun (WGS) entry which is preliminary data.</text>
</comment>
<dbReference type="PANTHER" id="PTHR40396">
    <property type="entry name" value="ATPASE-LIKE PROTEIN"/>
    <property type="match status" value="1"/>
</dbReference>
<evidence type="ECO:0000259" key="1">
    <source>
        <dbReference type="Pfam" id="PF13304"/>
    </source>
</evidence>
<gene>
    <name evidence="2" type="ORF">THIOM_003882</name>
</gene>
<dbReference type="InterPro" id="IPR027417">
    <property type="entry name" value="P-loop_NTPase"/>
</dbReference>
<feature type="domain" description="ATPase AAA-type core" evidence="1">
    <location>
        <begin position="39"/>
        <end position="160"/>
    </location>
</feature>
<keyword evidence="3" id="KW-1185">Reference proteome</keyword>
<dbReference type="EMBL" id="LUTY01002393">
    <property type="protein sequence ID" value="OAD20416.1"/>
    <property type="molecule type" value="Genomic_DNA"/>
</dbReference>